<feature type="domain" description="N-acetyltransferase" evidence="1">
    <location>
        <begin position="18"/>
        <end position="170"/>
    </location>
</feature>
<name>A0A254N4H8_9BURK</name>
<proteinExistence type="predicted"/>
<dbReference type="Gene3D" id="3.40.630.30">
    <property type="match status" value="1"/>
</dbReference>
<dbReference type="EMBL" id="NISI01000007">
    <property type="protein sequence ID" value="OWR02690.1"/>
    <property type="molecule type" value="Genomic_DNA"/>
</dbReference>
<evidence type="ECO:0000313" key="3">
    <source>
        <dbReference type="Proteomes" id="UP000197446"/>
    </source>
</evidence>
<reference evidence="2 3" key="1">
    <citation type="journal article" date="2007" name="Int. J. Syst. Evol. Microbiol.">
        <title>Description of Pelomonas aquatica sp. nov. and Pelomonas puraquae sp. nov., isolated from industrial and haemodialysis water.</title>
        <authorList>
            <person name="Gomila M."/>
            <person name="Bowien B."/>
            <person name="Falsen E."/>
            <person name="Moore E.R."/>
            <person name="Lalucat J."/>
        </authorList>
    </citation>
    <scope>NUCLEOTIDE SEQUENCE [LARGE SCALE GENOMIC DNA]</scope>
    <source>
        <strain evidence="2 3">CCUG 52769</strain>
    </source>
</reference>
<dbReference type="SUPFAM" id="SSF55729">
    <property type="entry name" value="Acyl-CoA N-acyltransferases (Nat)"/>
    <property type="match status" value="1"/>
</dbReference>
<accession>A0A254N4H8</accession>
<sequence length="220" mass="24170">MSSIGLRLHDEVLHDEVLHLREFGAGDVAEVQALHADARVRAWLPDIQPLQEAGWAAAFVAGLGRFYRQHEGLGIWRCAVPLADGGERFAGWFSLMPVQAGPDAQALGVQAGDVELGSRLLPEHWGGGLSLAGGERLLHHAFARLQLRAVWGICHPHNRPAQACLAALGFLPRGRALYEGQPADHHQLLAADWAELQPLSHRQRLRRHRRTPTVSSQDLP</sequence>
<protein>
    <recommendedName>
        <fullName evidence="1">N-acetyltransferase domain-containing protein</fullName>
    </recommendedName>
</protein>
<organism evidence="2 3">
    <name type="scientific">Roseateles puraquae</name>
    <dbReference type="NCBI Taxonomy" id="431059"/>
    <lineage>
        <taxon>Bacteria</taxon>
        <taxon>Pseudomonadati</taxon>
        <taxon>Pseudomonadota</taxon>
        <taxon>Betaproteobacteria</taxon>
        <taxon>Burkholderiales</taxon>
        <taxon>Sphaerotilaceae</taxon>
        <taxon>Roseateles</taxon>
    </lineage>
</organism>
<dbReference type="RefSeq" id="WP_088484580.1">
    <property type="nucleotide sequence ID" value="NZ_NISI01000007.1"/>
</dbReference>
<keyword evidence="3" id="KW-1185">Reference proteome</keyword>
<dbReference type="Proteomes" id="UP000197446">
    <property type="component" value="Unassembled WGS sequence"/>
</dbReference>
<dbReference type="InterPro" id="IPR051531">
    <property type="entry name" value="N-acetyltransferase"/>
</dbReference>
<comment type="caution">
    <text evidence="2">The sequence shown here is derived from an EMBL/GenBank/DDBJ whole genome shotgun (WGS) entry which is preliminary data.</text>
</comment>
<dbReference type="PANTHER" id="PTHR43792">
    <property type="entry name" value="GNAT FAMILY, PUTATIVE (AFU_ORTHOLOGUE AFUA_3G00765)-RELATED-RELATED"/>
    <property type="match status" value="1"/>
</dbReference>
<dbReference type="OrthoDB" id="9798081at2"/>
<dbReference type="PANTHER" id="PTHR43792:SF1">
    <property type="entry name" value="N-ACETYLTRANSFERASE DOMAIN-CONTAINING PROTEIN"/>
    <property type="match status" value="1"/>
</dbReference>
<dbReference type="InterPro" id="IPR016181">
    <property type="entry name" value="Acyl_CoA_acyltransferase"/>
</dbReference>
<dbReference type="InterPro" id="IPR000182">
    <property type="entry name" value="GNAT_dom"/>
</dbReference>
<evidence type="ECO:0000259" key="1">
    <source>
        <dbReference type="Pfam" id="PF13302"/>
    </source>
</evidence>
<gene>
    <name evidence="2" type="ORF">CDO81_17830</name>
</gene>
<dbReference type="Pfam" id="PF13302">
    <property type="entry name" value="Acetyltransf_3"/>
    <property type="match status" value="1"/>
</dbReference>
<dbReference type="GO" id="GO:0016747">
    <property type="term" value="F:acyltransferase activity, transferring groups other than amino-acyl groups"/>
    <property type="evidence" value="ECO:0007669"/>
    <property type="project" value="InterPro"/>
</dbReference>
<dbReference type="AlphaFoldDB" id="A0A254N4H8"/>
<evidence type="ECO:0000313" key="2">
    <source>
        <dbReference type="EMBL" id="OWR02690.1"/>
    </source>
</evidence>